<dbReference type="AlphaFoldDB" id="A0A8S0YA43"/>
<gene>
    <name evidence="1" type="ORF">METHB2_330014</name>
</gene>
<proteinExistence type="predicted"/>
<evidence type="ECO:0000313" key="2">
    <source>
        <dbReference type="Proteomes" id="UP000494216"/>
    </source>
</evidence>
<organism evidence="1 2">
    <name type="scientific">Candidatus Methylobacter favarea</name>
    <dbReference type="NCBI Taxonomy" id="2707345"/>
    <lineage>
        <taxon>Bacteria</taxon>
        <taxon>Pseudomonadati</taxon>
        <taxon>Pseudomonadota</taxon>
        <taxon>Gammaproteobacteria</taxon>
        <taxon>Methylococcales</taxon>
        <taxon>Methylococcaceae</taxon>
        <taxon>Methylobacter</taxon>
    </lineage>
</organism>
<dbReference type="EMBL" id="CADCXN010000062">
    <property type="protein sequence ID" value="CAA9891061.1"/>
    <property type="molecule type" value="Genomic_DNA"/>
</dbReference>
<sequence>MRLLVSKLVEKKSNFEKLGFAFPFGSPHVSRTMMLSELGALLEYVNEPKASRAEYVRAIIENNCLGKRTEKNRMISKRYLVELYSLDPEIPLFRALLFFWQRDPNGHSLLALLCAYARDTLLRASANYILPLGEGTLITRETMEQFLDGLDPGRYSSGKLASNAKNLNSTWTQSSHLRGRTKKVRTRAVPTAGSVSYALFLGYLTGDRGASLFKSEYIKLLDCSFEKAIEFAEESSRKGWIVFKRVGDVIEVLFPNLINAQEMEWLREQN</sequence>
<evidence type="ECO:0000313" key="1">
    <source>
        <dbReference type="EMBL" id="CAA9891061.1"/>
    </source>
</evidence>
<keyword evidence="2" id="KW-1185">Reference proteome</keyword>
<evidence type="ECO:0008006" key="3">
    <source>
        <dbReference type="Google" id="ProtNLM"/>
    </source>
</evidence>
<dbReference type="Proteomes" id="UP000494216">
    <property type="component" value="Unassembled WGS sequence"/>
</dbReference>
<protein>
    <recommendedName>
        <fullName evidence="3">DUF1819 family protein</fullName>
    </recommendedName>
</protein>
<accession>A0A8S0YA43</accession>
<name>A0A8S0YA43_9GAMM</name>
<reference evidence="1 2" key="1">
    <citation type="submission" date="2020-02" db="EMBL/GenBank/DDBJ databases">
        <authorList>
            <person name="Hogendoorn C."/>
        </authorList>
    </citation>
    <scope>NUCLEOTIDE SEQUENCE [LARGE SCALE GENOMIC DNA]</scope>
    <source>
        <strain evidence="1">METHB21</strain>
    </source>
</reference>
<comment type="caution">
    <text evidence="1">The sequence shown here is derived from an EMBL/GenBank/DDBJ whole genome shotgun (WGS) entry which is preliminary data.</text>
</comment>